<reference evidence="1" key="1">
    <citation type="submission" date="2019-06" db="EMBL/GenBank/DDBJ databases">
        <authorList>
            <person name="Murdoch R.W."/>
            <person name="Fathepure B."/>
        </authorList>
    </citation>
    <scope>NUCLEOTIDE SEQUENCE</scope>
</reference>
<gene>
    <name evidence="1" type="ORF">KBTEX_04100</name>
</gene>
<name>A0A5B8RFB4_9ZZZZ</name>
<proteinExistence type="predicted"/>
<protein>
    <submittedName>
        <fullName evidence="1">Uncharacterized protein</fullName>
    </submittedName>
</protein>
<accession>A0A5B8RFB4</accession>
<sequence length="114" mass="11277">MTKTTITALAAAITLGLGSATAGAASVGNNGTLGGRVSPQDLTPAGVQADAGLSAHFAGPADADIDPRLLGGELMEQDINPVRSGPTTEPVRAVKTDGRVYYGKVSPVSDSVSG</sequence>
<evidence type="ECO:0000313" key="1">
    <source>
        <dbReference type="EMBL" id="QEA07739.1"/>
    </source>
</evidence>
<dbReference type="EMBL" id="MN079345">
    <property type="protein sequence ID" value="QEA07739.1"/>
    <property type="molecule type" value="Genomic_DNA"/>
</dbReference>
<organism evidence="1">
    <name type="scientific">uncultured organism</name>
    <dbReference type="NCBI Taxonomy" id="155900"/>
    <lineage>
        <taxon>unclassified sequences</taxon>
        <taxon>environmental samples</taxon>
    </lineage>
</organism>
<dbReference type="AlphaFoldDB" id="A0A5B8RFB4"/>